<dbReference type="PANTHER" id="PTHR21180">
    <property type="entry name" value="ENDONUCLEASE/EXONUCLEASE/PHOSPHATASE FAMILY DOMAIN-CONTAINING PROTEIN 1"/>
    <property type="match status" value="1"/>
</dbReference>
<protein>
    <submittedName>
        <fullName evidence="2">Helix-hairpin-helix domain-containing protein</fullName>
    </submittedName>
</protein>
<evidence type="ECO:0000256" key="1">
    <source>
        <dbReference type="SAM" id="Phobius"/>
    </source>
</evidence>
<evidence type="ECO:0000313" key="2">
    <source>
        <dbReference type="EMBL" id="MBE9664200.1"/>
    </source>
</evidence>
<keyword evidence="1" id="KW-0472">Membrane</keyword>
<gene>
    <name evidence="2" type="ORF">IRJ16_20125</name>
</gene>
<organism evidence="2 3">
    <name type="scientific">Mucilaginibacter myungsuensis</name>
    <dbReference type="NCBI Taxonomy" id="649104"/>
    <lineage>
        <taxon>Bacteria</taxon>
        <taxon>Pseudomonadati</taxon>
        <taxon>Bacteroidota</taxon>
        <taxon>Sphingobacteriia</taxon>
        <taxon>Sphingobacteriales</taxon>
        <taxon>Sphingobacteriaceae</taxon>
        <taxon>Mucilaginibacter</taxon>
    </lineage>
</organism>
<evidence type="ECO:0000313" key="3">
    <source>
        <dbReference type="Proteomes" id="UP000622475"/>
    </source>
</evidence>
<dbReference type="GO" id="GO:0015627">
    <property type="term" value="C:type II protein secretion system complex"/>
    <property type="evidence" value="ECO:0007669"/>
    <property type="project" value="TreeGrafter"/>
</dbReference>
<dbReference type="AlphaFoldDB" id="A0A929L562"/>
<dbReference type="Pfam" id="PF12836">
    <property type="entry name" value="HHH_3"/>
    <property type="match status" value="2"/>
</dbReference>
<dbReference type="InterPro" id="IPR010994">
    <property type="entry name" value="RuvA_2-like"/>
</dbReference>
<dbReference type="RefSeq" id="WP_194113447.1">
    <property type="nucleotide sequence ID" value="NZ_JADFFL010000010.1"/>
</dbReference>
<dbReference type="Proteomes" id="UP000622475">
    <property type="component" value="Unassembled WGS sequence"/>
</dbReference>
<dbReference type="InterPro" id="IPR051675">
    <property type="entry name" value="Endo/Exo/Phosphatase_dom_1"/>
</dbReference>
<name>A0A929L562_9SPHI</name>
<keyword evidence="3" id="KW-1185">Reference proteome</keyword>
<keyword evidence="1" id="KW-1133">Transmembrane helix</keyword>
<dbReference type="SUPFAM" id="SSF47781">
    <property type="entry name" value="RuvA domain 2-like"/>
    <property type="match status" value="3"/>
</dbReference>
<dbReference type="GO" id="GO:0015628">
    <property type="term" value="P:protein secretion by the type II secretion system"/>
    <property type="evidence" value="ECO:0007669"/>
    <property type="project" value="TreeGrafter"/>
</dbReference>
<dbReference type="Gene3D" id="1.10.150.280">
    <property type="entry name" value="AF1531-like domain"/>
    <property type="match status" value="2"/>
</dbReference>
<keyword evidence="1" id="KW-0812">Transmembrane</keyword>
<dbReference type="EMBL" id="JADFFL010000010">
    <property type="protein sequence ID" value="MBE9664200.1"/>
    <property type="molecule type" value="Genomic_DNA"/>
</dbReference>
<proteinExistence type="predicted"/>
<dbReference type="PANTHER" id="PTHR21180:SF32">
    <property type="entry name" value="ENDONUCLEASE_EXONUCLEASE_PHOSPHATASE FAMILY DOMAIN-CONTAINING PROTEIN 1"/>
    <property type="match status" value="1"/>
</dbReference>
<sequence>MMQDQVKNYLSLTRKEWNGVVVLLVLIVLALIAPYAYEKFYPYQPLNTKGLDAAIEKLYARNRDSAKSDQATLFKFDPNHLPDSLWLKLGLNEGQISAIKNYEAKGGKFYSKADVKRIYTIDSLDYARLKPFINLPGENYKERTDAIVDINTANETQLMQLKGIGKGFAAAIIRYRDRLGGFHKKEQLKEIFGLDEFTYKDVAPNIRIDKRKVNKIDINKATTNNLMVFPYLTYKQKNAIVEYRNQHGDYKELADLENIPILDLEILRKIAPYIVFK</sequence>
<reference evidence="2" key="1">
    <citation type="submission" date="2020-10" db="EMBL/GenBank/DDBJ databases">
        <title>Mucilaginibacter mali sp. nov., isolated from rhizosphere soil of apple orchard.</title>
        <authorList>
            <person name="Lee J.-S."/>
            <person name="Kim H.S."/>
            <person name="Kim J.-S."/>
        </authorList>
    </citation>
    <scope>NUCLEOTIDE SEQUENCE</scope>
    <source>
        <strain evidence="2">KCTC 22746</strain>
    </source>
</reference>
<comment type="caution">
    <text evidence="2">The sequence shown here is derived from an EMBL/GenBank/DDBJ whole genome shotgun (WGS) entry which is preliminary data.</text>
</comment>
<accession>A0A929L562</accession>
<feature type="transmembrane region" description="Helical" evidence="1">
    <location>
        <begin position="20"/>
        <end position="37"/>
    </location>
</feature>